<feature type="transmembrane region" description="Helical" evidence="5">
    <location>
        <begin position="39"/>
        <end position="68"/>
    </location>
</feature>
<evidence type="ECO:0000256" key="1">
    <source>
        <dbReference type="ARBA" id="ARBA00004141"/>
    </source>
</evidence>
<feature type="transmembrane region" description="Helical" evidence="5">
    <location>
        <begin position="253"/>
        <end position="270"/>
    </location>
</feature>
<organism evidence="7 8">
    <name type="scientific">Nocardioides baekrokdamisoli</name>
    <dbReference type="NCBI Taxonomy" id="1804624"/>
    <lineage>
        <taxon>Bacteria</taxon>
        <taxon>Bacillati</taxon>
        <taxon>Actinomycetota</taxon>
        <taxon>Actinomycetes</taxon>
        <taxon>Propionibacteriales</taxon>
        <taxon>Nocardioidaceae</taxon>
        <taxon>Nocardioides</taxon>
    </lineage>
</organism>
<dbReference type="AlphaFoldDB" id="A0A3G9IXG3"/>
<evidence type="ECO:0000259" key="6">
    <source>
        <dbReference type="Pfam" id="PF04932"/>
    </source>
</evidence>
<sequence length="443" mass="45991">MMTPERIRAAAPTILVVAVTAGAAFTVGAIGGHLGTTPFAILIGVVVVGAIVLLRPALVGVVSLLAIFNVYRVSAGASANPGAMTGISYSDAALAGATLLAVPSMARTPEIRRLGLPLLGLALYFVALLPTFILNHSHRADAEAFHRFILVGGALVVGAWLTRDRLVKPALLTVMVMGFVVGVVTIISGAAHGFTQPASPFGLNKNYGGALQGDLAVIMIVLGRKLGLNRITHLIGAAVFVGATFATHSRGSMLGICAGLFITIIGGGLARSRVSQAIVVVLTAGLGLFMYNSIQAQMNVPTNEFKLNPIGVRQQVEQEARRIWRTSPWDGVGLKYFTSGNYGHFGSQAPNNVVDNELAESGIIGLTGFVALAGCVGVAGWTRRKDAYVLTGLALVVGHLAHGQVDVYWQAGLVPLPYLVLGMGLAAPPSRDPVERAVAGVTA</sequence>
<dbReference type="InterPro" id="IPR007016">
    <property type="entry name" value="O-antigen_ligase-rel_domated"/>
</dbReference>
<reference evidence="7 8" key="1">
    <citation type="submission" date="2018-11" db="EMBL/GenBank/DDBJ databases">
        <title>Complete genome sequence of Nocardioides baekrokdamisoli strain KCTC 39748.</title>
        <authorList>
            <person name="Kang S.W."/>
            <person name="Lee K.C."/>
            <person name="Kim K.K."/>
            <person name="Kim J.S."/>
            <person name="Kim D.S."/>
            <person name="Ko S.H."/>
            <person name="Yang S.H."/>
            <person name="Shin Y.K."/>
            <person name="Lee J.S."/>
        </authorList>
    </citation>
    <scope>NUCLEOTIDE SEQUENCE [LARGE SCALE GENOMIC DNA]</scope>
    <source>
        <strain evidence="7 8">KCTC 39748</strain>
    </source>
</reference>
<feature type="domain" description="O-antigen ligase-related" evidence="6">
    <location>
        <begin position="237"/>
        <end position="369"/>
    </location>
</feature>
<feature type="transmembrane region" description="Helical" evidence="5">
    <location>
        <begin position="170"/>
        <end position="194"/>
    </location>
</feature>
<dbReference type="KEGG" id="nbe:Back2_13700"/>
<evidence type="ECO:0000313" key="7">
    <source>
        <dbReference type="EMBL" id="BBH17083.1"/>
    </source>
</evidence>
<keyword evidence="2 5" id="KW-0812">Transmembrane</keyword>
<evidence type="ECO:0000313" key="8">
    <source>
        <dbReference type="Proteomes" id="UP000271573"/>
    </source>
</evidence>
<evidence type="ECO:0000256" key="5">
    <source>
        <dbReference type="SAM" id="Phobius"/>
    </source>
</evidence>
<comment type="subcellular location">
    <subcellularLocation>
        <location evidence="1">Membrane</location>
        <topology evidence="1">Multi-pass membrane protein</topology>
    </subcellularLocation>
</comment>
<gene>
    <name evidence="7" type="ORF">Back2_13700</name>
</gene>
<keyword evidence="8" id="KW-1185">Reference proteome</keyword>
<feature type="transmembrane region" description="Helical" evidence="5">
    <location>
        <begin position="206"/>
        <end position="223"/>
    </location>
</feature>
<protein>
    <recommendedName>
        <fullName evidence="6">O-antigen ligase-related domain-containing protein</fullName>
    </recommendedName>
</protein>
<dbReference type="Proteomes" id="UP000271573">
    <property type="component" value="Chromosome"/>
</dbReference>
<keyword evidence="3 5" id="KW-1133">Transmembrane helix</keyword>
<accession>A0A3G9IXG3</accession>
<keyword evidence="4 5" id="KW-0472">Membrane</keyword>
<dbReference type="PANTHER" id="PTHR37422">
    <property type="entry name" value="TEICHURONIC ACID BIOSYNTHESIS PROTEIN TUAE"/>
    <property type="match status" value="1"/>
</dbReference>
<feature type="transmembrane region" description="Helical" evidence="5">
    <location>
        <begin position="145"/>
        <end position="163"/>
    </location>
</feature>
<dbReference type="Pfam" id="PF04932">
    <property type="entry name" value="Wzy_C"/>
    <property type="match status" value="1"/>
</dbReference>
<proteinExistence type="predicted"/>
<dbReference type="GO" id="GO:0016020">
    <property type="term" value="C:membrane"/>
    <property type="evidence" value="ECO:0007669"/>
    <property type="project" value="UniProtKB-SubCell"/>
</dbReference>
<name>A0A3G9IXG3_9ACTN</name>
<feature type="transmembrane region" description="Helical" evidence="5">
    <location>
        <begin position="277"/>
        <end position="294"/>
    </location>
</feature>
<evidence type="ECO:0000256" key="4">
    <source>
        <dbReference type="ARBA" id="ARBA00023136"/>
    </source>
</evidence>
<dbReference type="PANTHER" id="PTHR37422:SF13">
    <property type="entry name" value="LIPOPOLYSACCHARIDE BIOSYNTHESIS PROTEIN PA4999-RELATED"/>
    <property type="match status" value="1"/>
</dbReference>
<feature type="transmembrane region" description="Helical" evidence="5">
    <location>
        <begin position="114"/>
        <end position="133"/>
    </location>
</feature>
<feature type="transmembrane region" description="Helical" evidence="5">
    <location>
        <begin position="362"/>
        <end position="380"/>
    </location>
</feature>
<dbReference type="EMBL" id="AP019307">
    <property type="protein sequence ID" value="BBH17083.1"/>
    <property type="molecule type" value="Genomic_DNA"/>
</dbReference>
<feature type="transmembrane region" description="Helical" evidence="5">
    <location>
        <begin position="230"/>
        <end position="247"/>
    </location>
</feature>
<evidence type="ECO:0000256" key="3">
    <source>
        <dbReference type="ARBA" id="ARBA00022989"/>
    </source>
</evidence>
<evidence type="ECO:0000256" key="2">
    <source>
        <dbReference type="ARBA" id="ARBA00022692"/>
    </source>
</evidence>
<dbReference type="InterPro" id="IPR051533">
    <property type="entry name" value="WaaL-like"/>
</dbReference>